<feature type="compositionally biased region" description="Low complexity" evidence="1">
    <location>
        <begin position="85"/>
        <end position="94"/>
    </location>
</feature>
<comment type="caution">
    <text evidence="2">The sequence shown here is derived from an EMBL/GenBank/DDBJ whole genome shotgun (WGS) entry which is preliminary data.</text>
</comment>
<protein>
    <submittedName>
        <fullName evidence="2">Uncharacterized protein</fullName>
    </submittedName>
</protein>
<proteinExistence type="predicted"/>
<organism evidence="2">
    <name type="scientific">Tanacetum cinerariifolium</name>
    <name type="common">Dalmatian daisy</name>
    <name type="synonym">Chrysanthemum cinerariifolium</name>
    <dbReference type="NCBI Taxonomy" id="118510"/>
    <lineage>
        <taxon>Eukaryota</taxon>
        <taxon>Viridiplantae</taxon>
        <taxon>Streptophyta</taxon>
        <taxon>Embryophyta</taxon>
        <taxon>Tracheophyta</taxon>
        <taxon>Spermatophyta</taxon>
        <taxon>Magnoliopsida</taxon>
        <taxon>eudicotyledons</taxon>
        <taxon>Gunneridae</taxon>
        <taxon>Pentapetalae</taxon>
        <taxon>asterids</taxon>
        <taxon>campanulids</taxon>
        <taxon>Asterales</taxon>
        <taxon>Asteraceae</taxon>
        <taxon>Asteroideae</taxon>
        <taxon>Anthemideae</taxon>
        <taxon>Anthemidinae</taxon>
        <taxon>Tanacetum</taxon>
    </lineage>
</organism>
<evidence type="ECO:0000313" key="2">
    <source>
        <dbReference type="EMBL" id="GFD20114.1"/>
    </source>
</evidence>
<name>A0A699UKD5_TANCI</name>
<reference evidence="2" key="1">
    <citation type="journal article" date="2019" name="Sci. Rep.">
        <title>Draft genome of Tanacetum cinerariifolium, the natural source of mosquito coil.</title>
        <authorList>
            <person name="Yamashiro T."/>
            <person name="Shiraishi A."/>
            <person name="Satake H."/>
            <person name="Nakayama K."/>
        </authorList>
    </citation>
    <scope>NUCLEOTIDE SEQUENCE</scope>
</reference>
<evidence type="ECO:0000256" key="1">
    <source>
        <dbReference type="SAM" id="MobiDB-lite"/>
    </source>
</evidence>
<dbReference type="EMBL" id="BKCJ011319709">
    <property type="protein sequence ID" value="GFD20114.1"/>
    <property type="molecule type" value="Genomic_DNA"/>
</dbReference>
<accession>A0A699UKD5</accession>
<feature type="region of interest" description="Disordered" evidence="1">
    <location>
        <begin position="73"/>
        <end position="123"/>
    </location>
</feature>
<gene>
    <name evidence="2" type="ORF">Tci_892083</name>
</gene>
<sequence>LNEPNEAIPEVNPVVLEPNQVADIHDPNEMVDIPDDIDLVDYDEEDPEEDLEEEPEKDVDIELEDDAELIFPYDVEGDKTPPPGDVSSDSVSFESESEDKEVDVAPETTAGTTTQKSYAFATF</sequence>
<feature type="non-terminal residue" evidence="2">
    <location>
        <position position="1"/>
    </location>
</feature>
<dbReference type="AlphaFoldDB" id="A0A699UKD5"/>